<accession>A0A3S0RKM1</accession>
<dbReference type="EMBL" id="RYYV01000006">
    <property type="protein sequence ID" value="RUL75939.1"/>
    <property type="molecule type" value="Genomic_DNA"/>
</dbReference>
<keyword evidence="3" id="KW-1185">Reference proteome</keyword>
<feature type="compositionally biased region" description="Polar residues" evidence="1">
    <location>
        <begin position="13"/>
        <end position="24"/>
    </location>
</feature>
<feature type="region of interest" description="Disordered" evidence="1">
    <location>
        <begin position="45"/>
        <end position="76"/>
    </location>
</feature>
<proteinExistence type="predicted"/>
<sequence>MSNPRQAGPHGPSTGSASPKTLTSERIAADIAAFNKAGGRIEVLGNTPLHHKSAEAETPAKANSAAKAGARPSGQE</sequence>
<feature type="compositionally biased region" description="Low complexity" evidence="1">
    <location>
        <begin position="56"/>
        <end position="70"/>
    </location>
</feature>
<protein>
    <submittedName>
        <fullName evidence="2">Uncharacterized protein</fullName>
    </submittedName>
</protein>
<gene>
    <name evidence="2" type="ORF">EKH80_09445</name>
</gene>
<evidence type="ECO:0000313" key="2">
    <source>
        <dbReference type="EMBL" id="RUL75939.1"/>
    </source>
</evidence>
<evidence type="ECO:0000313" key="3">
    <source>
        <dbReference type="Proteomes" id="UP000274358"/>
    </source>
</evidence>
<organism evidence="2 3">
    <name type="scientific">Dyella choica</name>
    <dbReference type="NCBI Taxonomy" id="1927959"/>
    <lineage>
        <taxon>Bacteria</taxon>
        <taxon>Pseudomonadati</taxon>
        <taxon>Pseudomonadota</taxon>
        <taxon>Gammaproteobacteria</taxon>
        <taxon>Lysobacterales</taxon>
        <taxon>Rhodanobacteraceae</taxon>
        <taxon>Dyella</taxon>
    </lineage>
</organism>
<reference evidence="2 3" key="1">
    <citation type="submission" date="2018-12" db="EMBL/GenBank/DDBJ databases">
        <title>Dyella dinghuensis sp. nov. DHOA06 and Dyella choica sp. nov. 4M-K27, isolated from forest soil.</title>
        <authorList>
            <person name="Qiu L.-H."/>
            <person name="Gao Z.-H."/>
        </authorList>
    </citation>
    <scope>NUCLEOTIDE SEQUENCE [LARGE SCALE GENOMIC DNA]</scope>
    <source>
        <strain evidence="2 3">4M-K27</strain>
    </source>
</reference>
<dbReference type="AlphaFoldDB" id="A0A3S0RKM1"/>
<feature type="region of interest" description="Disordered" evidence="1">
    <location>
        <begin position="1"/>
        <end position="24"/>
    </location>
</feature>
<dbReference type="Proteomes" id="UP000274358">
    <property type="component" value="Unassembled WGS sequence"/>
</dbReference>
<dbReference type="RefSeq" id="WP_126684504.1">
    <property type="nucleotide sequence ID" value="NZ_RYYV01000006.1"/>
</dbReference>
<comment type="caution">
    <text evidence="2">The sequence shown here is derived from an EMBL/GenBank/DDBJ whole genome shotgun (WGS) entry which is preliminary data.</text>
</comment>
<name>A0A3S0RKM1_9GAMM</name>
<dbReference type="OrthoDB" id="6028411at2"/>
<evidence type="ECO:0000256" key="1">
    <source>
        <dbReference type="SAM" id="MobiDB-lite"/>
    </source>
</evidence>